<protein>
    <submittedName>
        <fullName evidence="2">DUF6491 family protein</fullName>
    </submittedName>
</protein>
<name>A0ABW4N2B6_9CAUL</name>
<evidence type="ECO:0000313" key="2">
    <source>
        <dbReference type="EMBL" id="MFD1784188.1"/>
    </source>
</evidence>
<dbReference type="PROSITE" id="PS51257">
    <property type="entry name" value="PROKAR_LIPOPROTEIN"/>
    <property type="match status" value="1"/>
</dbReference>
<proteinExistence type="predicted"/>
<reference evidence="3" key="1">
    <citation type="journal article" date="2019" name="Int. J. Syst. Evol. Microbiol.">
        <title>The Global Catalogue of Microorganisms (GCM) 10K type strain sequencing project: providing services to taxonomists for standard genome sequencing and annotation.</title>
        <authorList>
            <consortium name="The Broad Institute Genomics Platform"/>
            <consortium name="The Broad Institute Genome Sequencing Center for Infectious Disease"/>
            <person name="Wu L."/>
            <person name="Ma J."/>
        </authorList>
    </citation>
    <scope>NUCLEOTIDE SEQUENCE [LARGE SCALE GENOMIC DNA]</scope>
    <source>
        <strain evidence="3">DFY28</strain>
    </source>
</reference>
<dbReference type="RefSeq" id="WP_377283859.1">
    <property type="nucleotide sequence ID" value="NZ_JBHRSI010000009.1"/>
</dbReference>
<comment type="caution">
    <text evidence="2">The sequence shown here is derived from an EMBL/GenBank/DDBJ whole genome shotgun (WGS) entry which is preliminary data.</text>
</comment>
<dbReference type="Pfam" id="PF20101">
    <property type="entry name" value="DUF6491"/>
    <property type="match status" value="1"/>
</dbReference>
<feature type="signal peptide" evidence="1">
    <location>
        <begin position="1"/>
        <end position="18"/>
    </location>
</feature>
<feature type="chain" id="PRO_5045379506" evidence="1">
    <location>
        <begin position="19"/>
        <end position="142"/>
    </location>
</feature>
<evidence type="ECO:0000256" key="1">
    <source>
        <dbReference type="SAM" id="SignalP"/>
    </source>
</evidence>
<dbReference type="InterPro" id="IPR045500">
    <property type="entry name" value="DUF6491"/>
</dbReference>
<sequence length="142" mass="14684">MRTHFAAGCAAALLTACAGPPTYDAAYAGRAGADAVDTVGAPGCFRMNDIRSHRIADSRTLYVDVGGRETYRLDMSGSCLAGASRQETLITESAGGSGLICRPIDLNLKVRLGGGMVSPCIISAMTRLTPAEVAALPPDLRP</sequence>
<organism evidence="2 3">
    <name type="scientific">Phenylobacterium terrae</name>
    <dbReference type="NCBI Taxonomy" id="2665495"/>
    <lineage>
        <taxon>Bacteria</taxon>
        <taxon>Pseudomonadati</taxon>
        <taxon>Pseudomonadota</taxon>
        <taxon>Alphaproteobacteria</taxon>
        <taxon>Caulobacterales</taxon>
        <taxon>Caulobacteraceae</taxon>
        <taxon>Phenylobacterium</taxon>
    </lineage>
</organism>
<evidence type="ECO:0000313" key="3">
    <source>
        <dbReference type="Proteomes" id="UP001597237"/>
    </source>
</evidence>
<accession>A0ABW4N2B6</accession>
<dbReference type="EMBL" id="JBHUEY010000001">
    <property type="protein sequence ID" value="MFD1784188.1"/>
    <property type="molecule type" value="Genomic_DNA"/>
</dbReference>
<dbReference type="Proteomes" id="UP001597237">
    <property type="component" value="Unassembled WGS sequence"/>
</dbReference>
<gene>
    <name evidence="2" type="ORF">ACFSC0_12340</name>
</gene>
<keyword evidence="1" id="KW-0732">Signal</keyword>
<keyword evidence="3" id="KW-1185">Reference proteome</keyword>